<dbReference type="PANTHER" id="PTHR42718:SF9">
    <property type="entry name" value="MAJOR FACILITATOR SUPERFAMILY MULTIDRUG TRANSPORTER MFSC"/>
    <property type="match status" value="1"/>
</dbReference>
<gene>
    <name evidence="8" type="ORF">DES41_11251</name>
</gene>
<keyword evidence="4 6" id="KW-1133">Transmembrane helix</keyword>
<keyword evidence="3 6" id="KW-0812">Transmembrane</keyword>
<dbReference type="Gene3D" id="1.20.1720.10">
    <property type="entry name" value="Multidrug resistance protein D"/>
    <property type="match status" value="1"/>
</dbReference>
<evidence type="ECO:0000256" key="6">
    <source>
        <dbReference type="SAM" id="Phobius"/>
    </source>
</evidence>
<evidence type="ECO:0000256" key="1">
    <source>
        <dbReference type="ARBA" id="ARBA00004141"/>
    </source>
</evidence>
<feature type="transmembrane region" description="Helical" evidence="6">
    <location>
        <begin position="374"/>
        <end position="395"/>
    </location>
</feature>
<dbReference type="EMBL" id="QPJK01000012">
    <property type="protein sequence ID" value="RCW65600.1"/>
    <property type="molecule type" value="Genomic_DNA"/>
</dbReference>
<feature type="domain" description="Major facilitator superfamily (MFS) profile" evidence="7">
    <location>
        <begin position="13"/>
        <end position="399"/>
    </location>
</feature>
<evidence type="ECO:0000313" key="9">
    <source>
        <dbReference type="Proteomes" id="UP000252884"/>
    </source>
</evidence>
<dbReference type="RefSeq" id="WP_170168353.1">
    <property type="nucleotide sequence ID" value="NZ_QPJK01000012.1"/>
</dbReference>
<feature type="transmembrane region" description="Helical" evidence="6">
    <location>
        <begin position="109"/>
        <end position="126"/>
    </location>
</feature>
<dbReference type="InterPro" id="IPR020846">
    <property type="entry name" value="MFS_dom"/>
</dbReference>
<keyword evidence="9" id="KW-1185">Reference proteome</keyword>
<feature type="transmembrane region" description="Helical" evidence="6">
    <location>
        <begin position="218"/>
        <end position="241"/>
    </location>
</feature>
<dbReference type="AlphaFoldDB" id="A0A368XCD9"/>
<name>A0A368XCD9_9BURK</name>
<evidence type="ECO:0000313" key="8">
    <source>
        <dbReference type="EMBL" id="RCW65600.1"/>
    </source>
</evidence>
<dbReference type="Pfam" id="PF07690">
    <property type="entry name" value="MFS_1"/>
    <property type="match status" value="1"/>
</dbReference>
<keyword evidence="2" id="KW-0813">Transport</keyword>
<accession>A0A368XCD9</accession>
<proteinExistence type="predicted"/>
<evidence type="ECO:0000256" key="2">
    <source>
        <dbReference type="ARBA" id="ARBA00022448"/>
    </source>
</evidence>
<dbReference type="InterPro" id="IPR011701">
    <property type="entry name" value="MFS"/>
</dbReference>
<feature type="transmembrane region" description="Helical" evidence="6">
    <location>
        <begin position="12"/>
        <end position="36"/>
    </location>
</feature>
<evidence type="ECO:0000259" key="7">
    <source>
        <dbReference type="PROSITE" id="PS50850"/>
    </source>
</evidence>
<feature type="transmembrane region" description="Helical" evidence="6">
    <location>
        <begin position="283"/>
        <end position="305"/>
    </location>
</feature>
<dbReference type="GO" id="GO:0016020">
    <property type="term" value="C:membrane"/>
    <property type="evidence" value="ECO:0007669"/>
    <property type="project" value="UniProtKB-SubCell"/>
</dbReference>
<feature type="transmembrane region" description="Helical" evidence="6">
    <location>
        <begin position="48"/>
        <end position="68"/>
    </location>
</feature>
<dbReference type="SUPFAM" id="SSF103473">
    <property type="entry name" value="MFS general substrate transporter"/>
    <property type="match status" value="1"/>
</dbReference>
<comment type="caution">
    <text evidence="8">The sequence shown here is derived from an EMBL/GenBank/DDBJ whole genome shotgun (WGS) entry which is preliminary data.</text>
</comment>
<keyword evidence="5 6" id="KW-0472">Membrane</keyword>
<comment type="subcellular location">
    <subcellularLocation>
        <location evidence="1">Membrane</location>
        <topology evidence="1">Multi-pass membrane protein</topology>
    </subcellularLocation>
</comment>
<feature type="transmembrane region" description="Helical" evidence="6">
    <location>
        <begin position="80"/>
        <end position="103"/>
    </location>
</feature>
<feature type="transmembrane region" description="Helical" evidence="6">
    <location>
        <begin position="138"/>
        <end position="156"/>
    </location>
</feature>
<dbReference type="InterPro" id="IPR036259">
    <property type="entry name" value="MFS_trans_sf"/>
</dbReference>
<dbReference type="GO" id="GO:0022857">
    <property type="term" value="F:transmembrane transporter activity"/>
    <property type="evidence" value="ECO:0007669"/>
    <property type="project" value="InterPro"/>
</dbReference>
<evidence type="ECO:0000256" key="3">
    <source>
        <dbReference type="ARBA" id="ARBA00022692"/>
    </source>
</evidence>
<organism evidence="8 9">
    <name type="scientific">Pseudorhodoferax soli</name>
    <dbReference type="NCBI Taxonomy" id="545864"/>
    <lineage>
        <taxon>Bacteria</taxon>
        <taxon>Pseudomonadati</taxon>
        <taxon>Pseudomonadota</taxon>
        <taxon>Betaproteobacteria</taxon>
        <taxon>Burkholderiales</taxon>
        <taxon>Comamonadaceae</taxon>
    </lineage>
</organism>
<dbReference type="PROSITE" id="PS50850">
    <property type="entry name" value="MFS"/>
    <property type="match status" value="1"/>
</dbReference>
<evidence type="ECO:0000256" key="5">
    <source>
        <dbReference type="ARBA" id="ARBA00023136"/>
    </source>
</evidence>
<reference evidence="8 9" key="1">
    <citation type="submission" date="2018-07" db="EMBL/GenBank/DDBJ databases">
        <title>Genomic Encyclopedia of Type Strains, Phase IV (KMG-IV): sequencing the most valuable type-strain genomes for metagenomic binning, comparative biology and taxonomic classification.</title>
        <authorList>
            <person name="Goeker M."/>
        </authorList>
    </citation>
    <scope>NUCLEOTIDE SEQUENCE [LARGE SCALE GENOMIC DNA]</scope>
    <source>
        <strain evidence="8 9">DSM 21634</strain>
    </source>
</reference>
<evidence type="ECO:0000256" key="4">
    <source>
        <dbReference type="ARBA" id="ARBA00022989"/>
    </source>
</evidence>
<dbReference type="Proteomes" id="UP000252884">
    <property type="component" value="Unassembled WGS sequence"/>
</dbReference>
<feature type="transmembrane region" description="Helical" evidence="6">
    <location>
        <begin position="253"/>
        <end position="271"/>
    </location>
</feature>
<protein>
    <submittedName>
        <fullName evidence="8">DHA1 family bicyclomycin/chloramphenicol resistance-like MFS transporter</fullName>
    </submittedName>
</protein>
<feature type="transmembrane region" description="Helical" evidence="6">
    <location>
        <begin position="168"/>
        <end position="188"/>
    </location>
</feature>
<sequence>MPVLSAAPVRPVWLTANLVAQLALGMLAMTICLPSMQQWPAEFGATQAEVQLGFGGYVAAYGVFQLVYGAVSDRIGRKPVLLAGLVLALAGSLAAALAPSLAVLNLARAVQGAGCAAGMVIGRAMVQDLFTGAERTRVMAFIGMMMGLCPPTAMLLGGQVHARWGWQANFLLIAVLAALLLVAAWRWLPATQPPAQAQGARVAALLGGYARLARERSFVLHVAILAMTSATFYTFLGGAPLVLASYGVGPQQMGLYIMTPPVAYVLGNLLTQRLLRTGCSDRFLMGMGQAVTLTGPVTVLALGLAGLHHPLALSLPMLAMGIGHGLLLPPTLIGTVGLVPALAGSAAAVAGLMQQLTGAVGGFAVSLVPMDGPVWLGVLMLGWAGAGLLAQALLLRQRAPGSA</sequence>
<dbReference type="PANTHER" id="PTHR42718">
    <property type="entry name" value="MAJOR FACILITATOR SUPERFAMILY MULTIDRUG TRANSPORTER MFSC"/>
    <property type="match status" value="1"/>
</dbReference>